<dbReference type="AlphaFoldDB" id="A0A4Z1I152"/>
<evidence type="ECO:0000256" key="1">
    <source>
        <dbReference type="SAM" id="MobiDB-lite"/>
    </source>
</evidence>
<dbReference type="OrthoDB" id="3560141at2759"/>
<feature type="transmembrane region" description="Helical" evidence="2">
    <location>
        <begin position="201"/>
        <end position="221"/>
    </location>
</feature>
<keyword evidence="2" id="KW-0812">Transmembrane</keyword>
<keyword evidence="2" id="KW-1133">Transmembrane helix</keyword>
<feature type="region of interest" description="Disordered" evidence="1">
    <location>
        <begin position="143"/>
        <end position="185"/>
    </location>
</feature>
<organism evidence="3 4">
    <name type="scientific">Botryotinia narcissicola</name>
    <dbReference type="NCBI Taxonomy" id="278944"/>
    <lineage>
        <taxon>Eukaryota</taxon>
        <taxon>Fungi</taxon>
        <taxon>Dikarya</taxon>
        <taxon>Ascomycota</taxon>
        <taxon>Pezizomycotina</taxon>
        <taxon>Leotiomycetes</taxon>
        <taxon>Helotiales</taxon>
        <taxon>Sclerotiniaceae</taxon>
        <taxon>Botryotinia</taxon>
    </lineage>
</organism>
<evidence type="ECO:0000313" key="3">
    <source>
        <dbReference type="EMBL" id="TGO54524.1"/>
    </source>
</evidence>
<reference evidence="3 4" key="1">
    <citation type="submission" date="2017-12" db="EMBL/GenBank/DDBJ databases">
        <title>Comparative genomics of Botrytis spp.</title>
        <authorList>
            <person name="Valero-Jimenez C.A."/>
            <person name="Tapia P."/>
            <person name="Veloso J."/>
            <person name="Silva-Moreno E."/>
            <person name="Staats M."/>
            <person name="Valdes J.H."/>
            <person name="Van Kan J.A.L."/>
        </authorList>
    </citation>
    <scope>NUCLEOTIDE SEQUENCE [LARGE SCALE GENOMIC DNA]</scope>
    <source>
        <strain evidence="3 4">MUCL2120</strain>
    </source>
</reference>
<name>A0A4Z1I152_9HELO</name>
<protein>
    <submittedName>
        <fullName evidence="3">Uncharacterized protein</fullName>
    </submittedName>
</protein>
<feature type="region of interest" description="Disordered" evidence="1">
    <location>
        <begin position="73"/>
        <end position="101"/>
    </location>
</feature>
<dbReference type="PROSITE" id="PS51257">
    <property type="entry name" value="PROKAR_LIPOPROTEIN"/>
    <property type="match status" value="1"/>
</dbReference>
<evidence type="ECO:0000256" key="2">
    <source>
        <dbReference type="SAM" id="Phobius"/>
    </source>
</evidence>
<keyword evidence="2" id="KW-0472">Membrane</keyword>
<dbReference type="EMBL" id="PQXJ01000265">
    <property type="protein sequence ID" value="TGO54524.1"/>
    <property type="molecule type" value="Genomic_DNA"/>
</dbReference>
<accession>A0A4Z1I152</accession>
<evidence type="ECO:0000313" key="4">
    <source>
        <dbReference type="Proteomes" id="UP000297452"/>
    </source>
</evidence>
<proteinExistence type="predicted"/>
<comment type="caution">
    <text evidence="3">The sequence shown here is derived from an EMBL/GenBank/DDBJ whole genome shotgun (WGS) entry which is preliminary data.</text>
</comment>
<gene>
    <name evidence="3" type="ORF">BOTNAR_0265g00070</name>
</gene>
<dbReference type="Proteomes" id="UP000297452">
    <property type="component" value="Unassembled WGS sequence"/>
</dbReference>
<sequence>MPPKKVVKAPAKGKKASTHLAAAATVVASCEPRNISNRTLECEAKGIPWFMGTMRKNLNQALCRTEKSVKSSKEWQATNPAKKKALVQAARSQKERDKSFDWREAARNMGFRAKGDNFLWREGCPIYGTAGASDPTKVKEEEFPFSLPDDEPSKSSNHNLPIKKRRREDEDDDEDDPNGYYTKRASRLPSPSPVLCGIRTVAAAAVLSFLLLASSAVVLFASPLPSGSS</sequence>
<feature type="compositionally biased region" description="Basic and acidic residues" evidence="1">
    <location>
        <begin position="92"/>
        <end position="101"/>
    </location>
</feature>
<keyword evidence="4" id="KW-1185">Reference proteome</keyword>